<keyword evidence="3" id="KW-1185">Reference proteome</keyword>
<reference evidence="3" key="1">
    <citation type="journal article" date="2019" name="Int. J. Syst. Evol. Microbiol.">
        <title>The Global Catalogue of Microorganisms (GCM) 10K type strain sequencing project: providing services to taxonomists for standard genome sequencing and annotation.</title>
        <authorList>
            <consortium name="The Broad Institute Genomics Platform"/>
            <consortium name="The Broad Institute Genome Sequencing Center for Infectious Disease"/>
            <person name="Wu L."/>
            <person name="Ma J."/>
        </authorList>
    </citation>
    <scope>NUCLEOTIDE SEQUENCE [LARGE SCALE GENOMIC DNA]</scope>
    <source>
        <strain evidence="3">JCM 18302</strain>
    </source>
</reference>
<evidence type="ECO:0000313" key="3">
    <source>
        <dbReference type="Proteomes" id="UP001500804"/>
    </source>
</evidence>
<dbReference type="Gene3D" id="3.90.25.10">
    <property type="entry name" value="UDP-galactose 4-epimerase, domain 1"/>
    <property type="match status" value="1"/>
</dbReference>
<protein>
    <submittedName>
        <fullName evidence="2">SDR family oxidoreductase</fullName>
    </submittedName>
</protein>
<gene>
    <name evidence="2" type="ORF">GCM10023320_13340</name>
</gene>
<dbReference type="InterPro" id="IPR016040">
    <property type="entry name" value="NAD(P)-bd_dom"/>
</dbReference>
<comment type="caution">
    <text evidence="2">The sequence shown here is derived from an EMBL/GenBank/DDBJ whole genome shotgun (WGS) entry which is preliminary data.</text>
</comment>
<dbReference type="PANTHER" id="PTHR47129">
    <property type="entry name" value="QUINONE OXIDOREDUCTASE 2"/>
    <property type="match status" value="1"/>
</dbReference>
<proteinExistence type="predicted"/>
<dbReference type="SUPFAM" id="SSF51735">
    <property type="entry name" value="NAD(P)-binding Rossmann-fold domains"/>
    <property type="match status" value="1"/>
</dbReference>
<feature type="domain" description="NAD(P)-binding" evidence="1">
    <location>
        <begin position="7"/>
        <end position="186"/>
    </location>
</feature>
<dbReference type="Proteomes" id="UP001500804">
    <property type="component" value="Unassembled WGS sequence"/>
</dbReference>
<name>A0ABP9NJX8_9PSEU</name>
<dbReference type="EMBL" id="BAABJO010000004">
    <property type="protein sequence ID" value="GAA5115106.1"/>
    <property type="molecule type" value="Genomic_DNA"/>
</dbReference>
<dbReference type="CDD" id="cd05269">
    <property type="entry name" value="TMR_SDR_a"/>
    <property type="match status" value="1"/>
</dbReference>
<dbReference type="RefSeq" id="WP_345603910.1">
    <property type="nucleotide sequence ID" value="NZ_BAABJO010000004.1"/>
</dbReference>
<dbReference type="InterPro" id="IPR052718">
    <property type="entry name" value="NmrA-type_oxidoreductase"/>
</dbReference>
<dbReference type="InterPro" id="IPR036291">
    <property type="entry name" value="NAD(P)-bd_dom_sf"/>
</dbReference>
<accession>A0ABP9NJX8</accession>
<dbReference type="Pfam" id="PF13460">
    <property type="entry name" value="NAD_binding_10"/>
    <property type="match status" value="1"/>
</dbReference>
<dbReference type="PANTHER" id="PTHR47129:SF1">
    <property type="entry name" value="NMRA-LIKE DOMAIN-CONTAINING PROTEIN"/>
    <property type="match status" value="1"/>
</dbReference>
<evidence type="ECO:0000313" key="2">
    <source>
        <dbReference type="EMBL" id="GAA5115106.1"/>
    </source>
</evidence>
<organism evidence="2 3">
    <name type="scientific">Pseudonocardia adelaidensis</name>
    <dbReference type="NCBI Taxonomy" id="648754"/>
    <lineage>
        <taxon>Bacteria</taxon>
        <taxon>Bacillati</taxon>
        <taxon>Actinomycetota</taxon>
        <taxon>Actinomycetes</taxon>
        <taxon>Pseudonocardiales</taxon>
        <taxon>Pseudonocardiaceae</taxon>
        <taxon>Pseudonocardia</taxon>
    </lineage>
</organism>
<evidence type="ECO:0000259" key="1">
    <source>
        <dbReference type="Pfam" id="PF13460"/>
    </source>
</evidence>
<dbReference type="Gene3D" id="3.40.50.720">
    <property type="entry name" value="NAD(P)-binding Rossmann-like Domain"/>
    <property type="match status" value="1"/>
</dbReference>
<sequence length="286" mass="29122">MTIAITGASGSLGRATAELLLETVDPRGVVLTTRRPEILADLAGAGADVRRADFADPASLTEAFSGVERLLLISTDAVGARVDQHRAAIAAATAAGVRHIVYTSVPQPVPGNPALVVPDHAATEAALRESSATWTFLRNNIYAELQVGGVQAALTSGRFPTNTGTGAAAYVSREDCAAVAAAVLTQDGHAGRAYDVTGPVAVRSADLATLAGALGDRDVELVDMDDAGFAAQLRGSGLPDGAVEVVVSFGAAIREGFLSTATSTVEELTGHAPISTADVVRRALGR</sequence>